<feature type="transmembrane region" description="Helical" evidence="1">
    <location>
        <begin position="12"/>
        <end position="31"/>
    </location>
</feature>
<feature type="transmembrane region" description="Helical" evidence="1">
    <location>
        <begin position="97"/>
        <end position="116"/>
    </location>
</feature>
<comment type="caution">
    <text evidence="2">The sequence shown here is derived from an EMBL/GenBank/DDBJ whole genome shotgun (WGS) entry which is preliminary data.</text>
</comment>
<keyword evidence="1" id="KW-0472">Membrane</keyword>
<feature type="transmembrane region" description="Helical" evidence="1">
    <location>
        <begin position="37"/>
        <end position="53"/>
    </location>
</feature>
<organism evidence="2 3">
    <name type="scientific">Oceanirhabdus seepicola</name>
    <dbReference type="NCBI Taxonomy" id="2828781"/>
    <lineage>
        <taxon>Bacteria</taxon>
        <taxon>Bacillati</taxon>
        <taxon>Bacillota</taxon>
        <taxon>Clostridia</taxon>
        <taxon>Eubacteriales</taxon>
        <taxon>Clostridiaceae</taxon>
        <taxon>Oceanirhabdus</taxon>
    </lineage>
</organism>
<dbReference type="RefSeq" id="WP_250858018.1">
    <property type="nucleotide sequence ID" value="NZ_JAGSOJ010000001.1"/>
</dbReference>
<reference evidence="2" key="1">
    <citation type="journal article" date="2021" name="mSystems">
        <title>Bacteria and Archaea Synergistically Convert Glycine Betaine to Biogenic Methane in the Formosa Cold Seep of the South China Sea.</title>
        <authorList>
            <person name="Li L."/>
            <person name="Zhang W."/>
            <person name="Zhang S."/>
            <person name="Song L."/>
            <person name="Sun Q."/>
            <person name="Zhang H."/>
            <person name="Xiang H."/>
            <person name="Dong X."/>
        </authorList>
    </citation>
    <scope>NUCLEOTIDE SEQUENCE</scope>
    <source>
        <strain evidence="2">ZWT</strain>
    </source>
</reference>
<feature type="transmembrane region" description="Helical" evidence="1">
    <location>
        <begin position="73"/>
        <end position="91"/>
    </location>
</feature>
<name>A0A9J6NYS4_9CLOT</name>
<keyword evidence="1" id="KW-0812">Transmembrane</keyword>
<keyword evidence="3" id="KW-1185">Reference proteome</keyword>
<gene>
    <name evidence="2" type="ORF">KDK92_05190</name>
</gene>
<accession>A0A9J6NYS4</accession>
<protein>
    <submittedName>
        <fullName evidence="2">Uncharacterized protein</fullName>
    </submittedName>
</protein>
<evidence type="ECO:0000256" key="1">
    <source>
        <dbReference type="SAM" id="Phobius"/>
    </source>
</evidence>
<sequence length="222" mass="25339">MEIKYKNSGMSILSSIIISIFCIGLGVLYISMKEVEYASTLVLIAVVPSLYMNYNRLKKQGMRLLEYLDYRRLLSIALGIVTVVFLCTIILHIRFELLLGGLLILIGIVVLLNKFITKKEKDDSEYPAGMITLNKNGLKIPGYKLIQWNKISDVIEYKDGGNDTVGILVSKESDYKLNYSIMETLITGKRRRLISIPRRRIVEDKNITMGDLVEEIRKNINK</sequence>
<evidence type="ECO:0000313" key="3">
    <source>
        <dbReference type="Proteomes" id="UP001056429"/>
    </source>
</evidence>
<keyword evidence="1" id="KW-1133">Transmembrane helix</keyword>
<evidence type="ECO:0000313" key="2">
    <source>
        <dbReference type="EMBL" id="MCM1989126.1"/>
    </source>
</evidence>
<dbReference type="EMBL" id="JAGSOJ010000001">
    <property type="protein sequence ID" value="MCM1989126.1"/>
    <property type="molecule type" value="Genomic_DNA"/>
</dbReference>
<proteinExistence type="predicted"/>
<dbReference type="Proteomes" id="UP001056429">
    <property type="component" value="Unassembled WGS sequence"/>
</dbReference>
<dbReference type="AlphaFoldDB" id="A0A9J6NYS4"/>
<reference evidence="2" key="2">
    <citation type="submission" date="2021-04" db="EMBL/GenBank/DDBJ databases">
        <authorList>
            <person name="Dong X."/>
        </authorList>
    </citation>
    <scope>NUCLEOTIDE SEQUENCE</scope>
    <source>
        <strain evidence="2">ZWT</strain>
    </source>
</reference>